<dbReference type="RefSeq" id="WP_115324776.1">
    <property type="nucleotide sequence ID" value="NZ_UHFA01000002.1"/>
</dbReference>
<dbReference type="EMBL" id="UHFA01000002">
    <property type="protein sequence ID" value="SUN35186.1"/>
    <property type="molecule type" value="Genomic_DNA"/>
</dbReference>
<dbReference type="InterPro" id="IPR027624">
    <property type="entry name" value="TOMM_cyclo_SagD"/>
</dbReference>
<sequence>MKTKLITNDSFFDENHLQILEGGRKYAILVVDRIFFFTKEEGFLEDFLYTVTLYQEAKTKNLLTSMFSAKYQNSESAKNSAKALLDQLVFKTGQVGTLDLEQQKVSYFHIKKRRSAHTRSQLGFNQLLAKKDIERSTGFRAKTIGDLSKNAQCFLDTTVAYRKFFDLDSDYFPGVGIEYAVTDKYIECGYGRSSSFQDSTNIAQLEAIERYSSLYYPYKTKDIYGKFSDLPDAVYPEKFILPSSDKNPFMPYRNNLEIYWTEAESLKKKKTVLIPEQLAVYGDSFFRDKKKQHRFIYDSSNGVALGGTFEEAILYGILELIERDNFLTTWYGRIPVEEVTIESLGLSEDTLKTIRCAQQDGFDIRVFDISMELGVPSFWALVRSLKDHKMYAYTAAGSNPLPHKAAESALLEALVGIKIHDNINAEFGMKVPTEVTEMEDHVNYYSSNQHKTAFDFLKASHVTDLSPQKYIQENNTKSYLRVLIQRVLKKYEDIYVVNLTSKEMEELGIYTVKVIVPGLLPITFGVQNERVSMSRINQERSRRGLEEVRLVNPYPHPFP</sequence>
<evidence type="ECO:0000313" key="2">
    <source>
        <dbReference type="EMBL" id="SUN35186.1"/>
    </source>
</evidence>
<keyword evidence="3" id="KW-1185">Reference proteome</keyword>
<dbReference type="OrthoDB" id="2379922at2"/>
<gene>
    <name evidence="2" type="ORF">NCTC11391_00161</name>
</gene>
<reference evidence="2 3" key="1">
    <citation type="submission" date="2018-06" db="EMBL/GenBank/DDBJ databases">
        <authorList>
            <consortium name="Pathogen Informatics"/>
            <person name="Doyle S."/>
        </authorList>
    </citation>
    <scope>NUCLEOTIDE SEQUENCE [LARGE SCALE GENOMIC DNA]</scope>
    <source>
        <strain evidence="3">NCTC 11391</strain>
    </source>
</reference>
<feature type="domain" description="YcaO" evidence="1">
    <location>
        <begin position="189"/>
        <end position="559"/>
    </location>
</feature>
<dbReference type="InterPro" id="IPR003776">
    <property type="entry name" value="YcaO-like_dom"/>
</dbReference>
<dbReference type="PROSITE" id="PS51664">
    <property type="entry name" value="YCAO"/>
    <property type="match status" value="1"/>
</dbReference>
<dbReference type="PANTHER" id="PTHR37809:SF1">
    <property type="entry name" value="RIBOSOMAL PROTEIN S12 METHYLTHIOTRANSFERASE ACCESSORY FACTOR YCAO"/>
    <property type="match status" value="1"/>
</dbReference>
<organism evidence="2 3">
    <name type="scientific">Streptococcus downei MFe28</name>
    <dbReference type="NCBI Taxonomy" id="764290"/>
    <lineage>
        <taxon>Bacteria</taxon>
        <taxon>Bacillati</taxon>
        <taxon>Bacillota</taxon>
        <taxon>Bacilli</taxon>
        <taxon>Lactobacillales</taxon>
        <taxon>Streptococcaceae</taxon>
        <taxon>Streptococcus</taxon>
    </lineage>
</organism>
<accession>A0A380JDU6</accession>
<dbReference type="Proteomes" id="UP000254082">
    <property type="component" value="Unassembled WGS sequence"/>
</dbReference>
<evidence type="ECO:0000259" key="1">
    <source>
        <dbReference type="PROSITE" id="PS51664"/>
    </source>
</evidence>
<protein>
    <submittedName>
        <fullName evidence="2">Bacteriocin biosynthesis docking scaffold, SagD family</fullName>
    </submittedName>
</protein>
<evidence type="ECO:0000313" key="3">
    <source>
        <dbReference type="Proteomes" id="UP000254082"/>
    </source>
</evidence>
<dbReference type="NCBIfam" id="TIGR03604">
    <property type="entry name" value="TOMM_cyclo_SagD"/>
    <property type="match status" value="1"/>
</dbReference>
<dbReference type="AlphaFoldDB" id="A0A380JDU6"/>
<dbReference type="Pfam" id="PF02624">
    <property type="entry name" value="YcaO"/>
    <property type="match status" value="1"/>
</dbReference>
<proteinExistence type="predicted"/>
<dbReference type="Gene3D" id="3.30.1330.230">
    <property type="match status" value="1"/>
</dbReference>
<name>A0A380JDU6_STRDO</name>
<dbReference type="PANTHER" id="PTHR37809">
    <property type="entry name" value="RIBOSOMAL PROTEIN S12 METHYLTHIOTRANSFERASE ACCESSORY FACTOR YCAO"/>
    <property type="match status" value="1"/>
</dbReference>